<protein>
    <submittedName>
        <fullName evidence="2">Uncharacterized protein</fullName>
    </submittedName>
</protein>
<comment type="caution">
    <text evidence="2">The sequence shown here is derived from an EMBL/GenBank/DDBJ whole genome shotgun (WGS) entry which is preliminary data.</text>
</comment>
<feature type="region of interest" description="Disordered" evidence="1">
    <location>
        <begin position="215"/>
        <end position="279"/>
    </location>
</feature>
<evidence type="ECO:0000313" key="2">
    <source>
        <dbReference type="EMBL" id="KAF6830544.1"/>
    </source>
</evidence>
<keyword evidence="3" id="KW-1185">Reference proteome</keyword>
<dbReference type="AlphaFoldDB" id="A0A8H6KFC0"/>
<dbReference type="OrthoDB" id="443402at2759"/>
<dbReference type="EMBL" id="WIGM01000282">
    <property type="protein sequence ID" value="KAF6830544.1"/>
    <property type="molecule type" value="Genomic_DNA"/>
</dbReference>
<accession>A0A8H6KFC0</accession>
<evidence type="ECO:0000313" key="3">
    <source>
        <dbReference type="Proteomes" id="UP000639643"/>
    </source>
</evidence>
<feature type="compositionally biased region" description="Acidic residues" evidence="1">
    <location>
        <begin position="215"/>
        <end position="264"/>
    </location>
</feature>
<organism evidence="2 3">
    <name type="scientific">Colletotrichum musicola</name>
    <dbReference type="NCBI Taxonomy" id="2175873"/>
    <lineage>
        <taxon>Eukaryota</taxon>
        <taxon>Fungi</taxon>
        <taxon>Dikarya</taxon>
        <taxon>Ascomycota</taxon>
        <taxon>Pezizomycotina</taxon>
        <taxon>Sordariomycetes</taxon>
        <taxon>Hypocreomycetidae</taxon>
        <taxon>Glomerellales</taxon>
        <taxon>Glomerellaceae</taxon>
        <taxon>Colletotrichum</taxon>
        <taxon>Colletotrichum orchidearum species complex</taxon>
    </lineage>
</organism>
<dbReference type="Proteomes" id="UP000639643">
    <property type="component" value="Unassembled WGS sequence"/>
</dbReference>
<name>A0A8H6KFC0_9PEZI</name>
<reference evidence="2" key="1">
    <citation type="journal article" date="2020" name="Phytopathology">
        <title>Genome Sequence Resources of Colletotrichum truncatum, C. plurivorum, C. musicola, and C. sojae: Four Species Pathogenic to Soybean (Glycine max).</title>
        <authorList>
            <person name="Rogerio F."/>
            <person name="Boufleur T.R."/>
            <person name="Ciampi-Guillardi M."/>
            <person name="Sukno S.A."/>
            <person name="Thon M.R."/>
            <person name="Massola Junior N.S."/>
            <person name="Baroncelli R."/>
        </authorList>
    </citation>
    <scope>NUCLEOTIDE SEQUENCE</scope>
    <source>
        <strain evidence="2">LFN0074</strain>
    </source>
</reference>
<proteinExistence type="predicted"/>
<evidence type="ECO:0000256" key="1">
    <source>
        <dbReference type="SAM" id="MobiDB-lite"/>
    </source>
</evidence>
<gene>
    <name evidence="2" type="ORF">CMUS01_07704</name>
</gene>
<sequence length="279" mass="31220">MLTGVEIIGLVSAVITFIDFAAENVAVAREIGKSGSAAVKGDADLERRVKLLDERIKNVYSCGAVQLLSLLAGLKSTRKRDVLFKSAKNMFKKGQKESLIQDLDECRAAIHLQLTQVMRHDMNRRLDEISDQGHNQIAELRQLRTSTAALESSLGNWQQVPGLAEEVRAIVRQASDAIDRNAREQILKELWIEGMEDRFEEVDEAHESTFNWLLDSDDFSSEEDGTSDDDDYFSEDMEQESYSETEGSSLDDDEDDNGEDDDGDGATPEEVQARQKIVN</sequence>